<comment type="similarity">
    <text evidence="2 7">Belongs to the membrane-bound acyltransferase family.</text>
</comment>
<dbReference type="InterPro" id="IPR004299">
    <property type="entry name" value="MBOAT_fam"/>
</dbReference>
<dbReference type="GO" id="GO:0005886">
    <property type="term" value="C:plasma membrane"/>
    <property type="evidence" value="ECO:0007669"/>
    <property type="project" value="UniProtKB-SubCell"/>
</dbReference>
<keyword evidence="6 7" id="KW-0472">Membrane</keyword>
<feature type="transmembrane region" description="Helical" evidence="8">
    <location>
        <begin position="477"/>
        <end position="493"/>
    </location>
</feature>
<dbReference type="PIRSF" id="PIRSF500217">
    <property type="entry name" value="AlgI"/>
    <property type="match status" value="1"/>
</dbReference>
<reference evidence="9" key="2">
    <citation type="submission" date="2020-08" db="EMBL/GenBank/DDBJ databases">
        <authorList>
            <person name="Chen M."/>
            <person name="Teng W."/>
            <person name="Zhao L."/>
            <person name="Hu C."/>
            <person name="Zhou Y."/>
            <person name="Han B."/>
            <person name="Song L."/>
            <person name="Shu W."/>
        </authorList>
    </citation>
    <scope>NUCLEOTIDE SEQUENCE</scope>
    <source>
        <strain evidence="9">FACHB-1375</strain>
    </source>
</reference>
<feature type="transmembrane region" description="Helical" evidence="8">
    <location>
        <begin position="6"/>
        <end position="22"/>
    </location>
</feature>
<dbReference type="EMBL" id="JACJPW010000003">
    <property type="protein sequence ID" value="MBD2179921.1"/>
    <property type="molecule type" value="Genomic_DNA"/>
</dbReference>
<evidence type="ECO:0000256" key="5">
    <source>
        <dbReference type="ARBA" id="ARBA00022989"/>
    </source>
</evidence>
<keyword evidence="7" id="KW-0808">Transferase</keyword>
<evidence type="ECO:0000256" key="1">
    <source>
        <dbReference type="ARBA" id="ARBA00004651"/>
    </source>
</evidence>
<accession>A0A926V9Z0</accession>
<dbReference type="PANTHER" id="PTHR13285:SF18">
    <property type="entry name" value="PROTEIN-CYSTEINE N-PALMITOYLTRANSFERASE RASP"/>
    <property type="match status" value="1"/>
</dbReference>
<feature type="transmembrane region" description="Helical" evidence="8">
    <location>
        <begin position="391"/>
        <end position="408"/>
    </location>
</feature>
<evidence type="ECO:0000313" key="9">
    <source>
        <dbReference type="EMBL" id="MBD2179921.1"/>
    </source>
</evidence>
<dbReference type="RefSeq" id="WP_190461596.1">
    <property type="nucleotide sequence ID" value="NZ_JACJPW010000003.1"/>
</dbReference>
<dbReference type="InterPro" id="IPR024194">
    <property type="entry name" value="Ac/AlaTfrase_AlgI/DltB"/>
</dbReference>
<dbReference type="InterPro" id="IPR051085">
    <property type="entry name" value="MB_O-acyltransferase"/>
</dbReference>
<gene>
    <name evidence="9" type="ORF">H6G03_02135</name>
</gene>
<evidence type="ECO:0000256" key="8">
    <source>
        <dbReference type="SAM" id="Phobius"/>
    </source>
</evidence>
<dbReference type="InterPro" id="IPR028362">
    <property type="entry name" value="AlgI"/>
</dbReference>
<dbReference type="PIRSF" id="PIRSF016636">
    <property type="entry name" value="AlgI_DltB"/>
    <property type="match status" value="1"/>
</dbReference>
<dbReference type="Pfam" id="PF03062">
    <property type="entry name" value="MBOAT"/>
    <property type="match status" value="1"/>
</dbReference>
<evidence type="ECO:0000256" key="7">
    <source>
        <dbReference type="PIRNR" id="PIRNR016636"/>
    </source>
</evidence>
<feature type="transmembrane region" description="Helical" evidence="8">
    <location>
        <begin position="99"/>
        <end position="117"/>
    </location>
</feature>
<sequence>MTFVSALYGIFLLSVLAIYWLVQNQGLRLWVLLIASLAFYATLQIQYIPLLFVVILINFRLGIALGERAVPRLNPSDWHLSNEEWKYIEQDWDKRRQKILRFGIVLNVLLLLGFKYVPFFLNTVGALLNLPVIQEQASWVTLHLIAPLGISFFCFECIAYLIDVYRGAPATKEFLKFAAYKFFFAKLISGPITRYHHLAAQLNTVRFPSSDRIVEGLWLIACGAFKKALLADNLGIFVKLCFDNLQRTGSGDLWLAILAYGLQLYLDFSGYVDIAIGSAILLGLNLPQNFDFPYFSTSIADFWRRWHMTLGDWLRNYLYFPLGGSRQGLVRTCLNLSIVMLVAGIWHGAAWGFIVWGGLHGLALVVHRLAEALSHRFSALKDWWQSIPGTLVAWLLTQLMVFASWIFFRLPNLKDAAWVIQHLWGHKADVQFAQKVYVEALGLEPFQLVMLLWGIVAFMAIGFALHRNMKLQLNWPIKIFLVPLSLYAVWQLAPKEGLPYIYFDF</sequence>
<name>A0A926V9Z0_9CYAN</name>
<dbReference type="GO" id="GO:0042121">
    <property type="term" value="P:alginic acid biosynthetic process"/>
    <property type="evidence" value="ECO:0007669"/>
    <property type="project" value="InterPro"/>
</dbReference>
<dbReference type="PANTHER" id="PTHR13285">
    <property type="entry name" value="ACYLTRANSFERASE"/>
    <property type="match status" value="1"/>
</dbReference>
<protein>
    <submittedName>
        <fullName evidence="9">MBOAT family protein</fullName>
    </submittedName>
</protein>
<feature type="transmembrane region" description="Helical" evidence="8">
    <location>
        <begin position="137"/>
        <end position="162"/>
    </location>
</feature>
<evidence type="ECO:0000256" key="2">
    <source>
        <dbReference type="ARBA" id="ARBA00010323"/>
    </source>
</evidence>
<evidence type="ECO:0000256" key="4">
    <source>
        <dbReference type="ARBA" id="ARBA00022692"/>
    </source>
</evidence>
<evidence type="ECO:0000256" key="6">
    <source>
        <dbReference type="ARBA" id="ARBA00023136"/>
    </source>
</evidence>
<keyword evidence="7" id="KW-0012">Acyltransferase</keyword>
<keyword evidence="5 8" id="KW-1133">Transmembrane helix</keyword>
<dbReference type="Proteomes" id="UP000641646">
    <property type="component" value="Unassembled WGS sequence"/>
</dbReference>
<keyword evidence="4 8" id="KW-0812">Transmembrane</keyword>
<comment type="caution">
    <text evidence="9">The sequence shown here is derived from an EMBL/GenBank/DDBJ whole genome shotgun (WGS) entry which is preliminary data.</text>
</comment>
<reference evidence="9" key="1">
    <citation type="journal article" date="2015" name="ISME J.">
        <title>Draft Genome Sequence of Streptomyces incarnatus NRRL8089, which Produces the Nucleoside Antibiotic Sinefungin.</title>
        <authorList>
            <person name="Oshima K."/>
            <person name="Hattori M."/>
            <person name="Shimizu H."/>
            <person name="Fukuda K."/>
            <person name="Nemoto M."/>
            <person name="Inagaki K."/>
            <person name="Tamura T."/>
        </authorList>
    </citation>
    <scope>NUCLEOTIDE SEQUENCE</scope>
    <source>
        <strain evidence="9">FACHB-1375</strain>
    </source>
</reference>
<feature type="transmembrane region" description="Helical" evidence="8">
    <location>
        <begin position="446"/>
        <end position="465"/>
    </location>
</feature>
<organism evidence="9 10">
    <name type="scientific">Aerosakkonema funiforme FACHB-1375</name>
    <dbReference type="NCBI Taxonomy" id="2949571"/>
    <lineage>
        <taxon>Bacteria</taxon>
        <taxon>Bacillati</taxon>
        <taxon>Cyanobacteriota</taxon>
        <taxon>Cyanophyceae</taxon>
        <taxon>Oscillatoriophycideae</taxon>
        <taxon>Aerosakkonematales</taxon>
        <taxon>Aerosakkonemataceae</taxon>
        <taxon>Aerosakkonema</taxon>
    </lineage>
</organism>
<keyword evidence="3 7" id="KW-1003">Cell membrane</keyword>
<evidence type="ECO:0000313" key="10">
    <source>
        <dbReference type="Proteomes" id="UP000641646"/>
    </source>
</evidence>
<proteinExistence type="inferred from homology"/>
<keyword evidence="10" id="KW-1185">Reference proteome</keyword>
<feature type="transmembrane region" description="Helical" evidence="8">
    <location>
        <begin position="353"/>
        <end position="370"/>
    </location>
</feature>
<dbReference type="AlphaFoldDB" id="A0A926V9Z0"/>
<evidence type="ECO:0000256" key="3">
    <source>
        <dbReference type="ARBA" id="ARBA00022475"/>
    </source>
</evidence>
<comment type="subcellular location">
    <subcellularLocation>
        <location evidence="1">Cell membrane</location>
        <topology evidence="1">Multi-pass membrane protein</topology>
    </subcellularLocation>
</comment>
<dbReference type="GO" id="GO:0016746">
    <property type="term" value="F:acyltransferase activity"/>
    <property type="evidence" value="ECO:0007669"/>
    <property type="project" value="UniProtKB-KW"/>
</dbReference>